<dbReference type="PROSITE" id="PS00108">
    <property type="entry name" value="PROTEIN_KINASE_ST"/>
    <property type="match status" value="1"/>
</dbReference>
<organism evidence="12 13">
    <name type="scientific">Gemmatirosa kalamazoonensis</name>
    <dbReference type="NCBI Taxonomy" id="861299"/>
    <lineage>
        <taxon>Bacteria</taxon>
        <taxon>Pseudomonadati</taxon>
        <taxon>Gemmatimonadota</taxon>
        <taxon>Gemmatimonadia</taxon>
        <taxon>Gemmatimonadales</taxon>
        <taxon>Gemmatimonadaceae</taxon>
        <taxon>Gemmatirosa</taxon>
    </lineage>
</organism>
<dbReference type="FunFam" id="3.30.200.20:FF:000035">
    <property type="entry name" value="Serine/threonine protein kinase Stk1"/>
    <property type="match status" value="1"/>
</dbReference>
<dbReference type="EC" id="2.7.11.1" evidence="1"/>
<evidence type="ECO:0000256" key="5">
    <source>
        <dbReference type="ARBA" id="ARBA00022777"/>
    </source>
</evidence>
<dbReference type="PANTHER" id="PTHR43289">
    <property type="entry name" value="MITOGEN-ACTIVATED PROTEIN KINASE KINASE KINASE 20-RELATED"/>
    <property type="match status" value="1"/>
</dbReference>
<reference evidence="12 13" key="1">
    <citation type="journal article" date="2014" name="Genome Announc.">
        <title>Genome Sequence and Methylome of Soil Bacterium Gemmatirosa kalamazoonensis KBS708T, a Member of the Rarely Cultivated Gemmatimonadetes Phylum.</title>
        <authorList>
            <person name="Debruyn J.M."/>
            <person name="Radosevich M."/>
            <person name="Wommack K.E."/>
            <person name="Polson S.W."/>
            <person name="Hauser L.J."/>
            <person name="Fawaz M.N."/>
            <person name="Korlach J."/>
            <person name="Tsai Y.C."/>
        </authorList>
    </citation>
    <scope>NUCLEOTIDE SEQUENCE [LARGE SCALE GENOMIC DNA]</scope>
    <source>
        <strain evidence="12 13">KBS708</strain>
    </source>
</reference>
<evidence type="ECO:0000256" key="8">
    <source>
        <dbReference type="ARBA" id="ARBA00048679"/>
    </source>
</evidence>
<dbReference type="Pfam" id="PF00069">
    <property type="entry name" value="Pkinase"/>
    <property type="match status" value="1"/>
</dbReference>
<evidence type="ECO:0000313" key="12">
    <source>
        <dbReference type="EMBL" id="AHG91603.1"/>
    </source>
</evidence>
<dbReference type="PANTHER" id="PTHR43289:SF6">
    <property type="entry name" value="SERINE_THREONINE-PROTEIN KINASE NEKL-3"/>
    <property type="match status" value="1"/>
</dbReference>
<evidence type="ECO:0000256" key="1">
    <source>
        <dbReference type="ARBA" id="ARBA00012513"/>
    </source>
</evidence>
<feature type="domain" description="Protein kinase" evidence="11">
    <location>
        <begin position="44"/>
        <end position="318"/>
    </location>
</feature>
<dbReference type="InterPro" id="IPR000719">
    <property type="entry name" value="Prot_kinase_dom"/>
</dbReference>
<dbReference type="eggNOG" id="COG0515">
    <property type="taxonomic scope" value="Bacteria"/>
</dbReference>
<dbReference type="PROSITE" id="PS50011">
    <property type="entry name" value="PROTEIN_KINASE_DOM"/>
    <property type="match status" value="1"/>
</dbReference>
<evidence type="ECO:0000256" key="3">
    <source>
        <dbReference type="ARBA" id="ARBA00022679"/>
    </source>
</evidence>
<dbReference type="Gene3D" id="1.10.510.10">
    <property type="entry name" value="Transferase(Phosphotransferase) domain 1"/>
    <property type="match status" value="1"/>
</dbReference>
<dbReference type="OrthoDB" id="5488032at2"/>
<feature type="compositionally biased region" description="Low complexity" evidence="10">
    <location>
        <begin position="322"/>
        <end position="338"/>
    </location>
</feature>
<evidence type="ECO:0000256" key="9">
    <source>
        <dbReference type="PROSITE-ProRule" id="PRU10141"/>
    </source>
</evidence>
<dbReference type="EMBL" id="CP007128">
    <property type="protein sequence ID" value="AHG91603.1"/>
    <property type="molecule type" value="Genomic_DNA"/>
</dbReference>
<evidence type="ECO:0000256" key="2">
    <source>
        <dbReference type="ARBA" id="ARBA00022527"/>
    </source>
</evidence>
<dbReference type="CDD" id="cd14014">
    <property type="entry name" value="STKc_PknB_like"/>
    <property type="match status" value="1"/>
</dbReference>
<feature type="binding site" evidence="9">
    <location>
        <position position="73"/>
    </location>
    <ligand>
        <name>ATP</name>
        <dbReference type="ChEBI" id="CHEBI:30616"/>
    </ligand>
</feature>
<sequence>MPKICPVCNTAYPDANAFCPVDGSTLRAAELDGDLIGSVVADRYLVTDLLGEGGMGKVYLARHVRLPQQAAIKVLRKELVRDPSAVSRFNREATSASRIEDDHVARVYDFGETSDGLVYLAMEYVPGRTLRALIHEEGPLRARRVSSLVKQIADGLDAAHRLGIVHRDLKPDNVLVVTGAKGRDRVKVVDFGIAKAFGTQDAGLTKTGFVVGTPEFMSPEQLLGESVDPRSDVYALALLAYQCLTGSLPFESSTPEQMLTSRLTNPPRPLLDVRPDVTWPPAVQAVFDDALARDVSRRPESAGEFAERLEGALAEAWTQPGARPTASAPAARPATPRAPAAPTPPPAPTRSKLPMVLGAIAVAAVAVFAYLATRHGAQDEAVTHAPPATAVDSTKPAAPRPESTAAVAPPAARDTARARTPRDTPRESAPTGDRRESSTAESDRQYAARLVLDSLTNVLHRGNSDAATARAVAAAIRDLLPRLARDARAAAHIRLVEASALAGDLAGACAALRAARAAAGTAAERAEVRKYDEQLGCG</sequence>
<dbReference type="KEGG" id="gba:J421_4066"/>
<dbReference type="InParanoid" id="W0RQ11"/>
<dbReference type="FunFam" id="1.10.510.10:FF:000021">
    <property type="entry name" value="Serine/threonine protein kinase"/>
    <property type="match status" value="1"/>
</dbReference>
<dbReference type="PROSITE" id="PS00107">
    <property type="entry name" value="PROTEIN_KINASE_ATP"/>
    <property type="match status" value="1"/>
</dbReference>
<keyword evidence="6 9" id="KW-0067">ATP-binding</keyword>
<proteinExistence type="predicted"/>
<feature type="compositionally biased region" description="Basic and acidic residues" evidence="10">
    <location>
        <begin position="414"/>
        <end position="445"/>
    </location>
</feature>
<feature type="region of interest" description="Disordered" evidence="10">
    <location>
        <begin position="318"/>
        <end position="350"/>
    </location>
</feature>
<dbReference type="Gene3D" id="3.30.200.20">
    <property type="entry name" value="Phosphorylase Kinase, domain 1"/>
    <property type="match status" value="1"/>
</dbReference>
<dbReference type="RefSeq" id="WP_025413046.1">
    <property type="nucleotide sequence ID" value="NZ_CP007128.1"/>
</dbReference>
<comment type="catalytic activity">
    <reaction evidence="8">
        <text>L-seryl-[protein] + ATP = O-phospho-L-seryl-[protein] + ADP + H(+)</text>
        <dbReference type="Rhea" id="RHEA:17989"/>
        <dbReference type="Rhea" id="RHEA-COMP:9863"/>
        <dbReference type="Rhea" id="RHEA-COMP:11604"/>
        <dbReference type="ChEBI" id="CHEBI:15378"/>
        <dbReference type="ChEBI" id="CHEBI:29999"/>
        <dbReference type="ChEBI" id="CHEBI:30616"/>
        <dbReference type="ChEBI" id="CHEBI:83421"/>
        <dbReference type="ChEBI" id="CHEBI:456216"/>
        <dbReference type="EC" id="2.7.11.1"/>
    </reaction>
</comment>
<keyword evidence="5 12" id="KW-0418">Kinase</keyword>
<dbReference type="Proteomes" id="UP000019151">
    <property type="component" value="Chromosome"/>
</dbReference>
<dbReference type="STRING" id="861299.J421_4066"/>
<keyword evidence="3" id="KW-0808">Transferase</keyword>
<evidence type="ECO:0000256" key="7">
    <source>
        <dbReference type="ARBA" id="ARBA00047899"/>
    </source>
</evidence>
<evidence type="ECO:0000256" key="4">
    <source>
        <dbReference type="ARBA" id="ARBA00022741"/>
    </source>
</evidence>
<dbReference type="SMART" id="SM00220">
    <property type="entry name" value="S_TKc"/>
    <property type="match status" value="1"/>
</dbReference>
<dbReference type="InterPro" id="IPR008271">
    <property type="entry name" value="Ser/Thr_kinase_AS"/>
</dbReference>
<protein>
    <recommendedName>
        <fullName evidence="1">non-specific serine/threonine protein kinase</fullName>
        <ecNumber evidence="1">2.7.11.1</ecNumber>
    </recommendedName>
</protein>
<keyword evidence="13" id="KW-1185">Reference proteome</keyword>
<name>W0RQ11_9BACT</name>
<dbReference type="AlphaFoldDB" id="W0RQ11"/>
<dbReference type="SUPFAM" id="SSF56112">
    <property type="entry name" value="Protein kinase-like (PK-like)"/>
    <property type="match status" value="1"/>
</dbReference>
<dbReference type="GO" id="GO:0005524">
    <property type="term" value="F:ATP binding"/>
    <property type="evidence" value="ECO:0007669"/>
    <property type="project" value="UniProtKB-UniRule"/>
</dbReference>
<dbReference type="HOGENOM" id="CLU_000288_63_44_0"/>
<evidence type="ECO:0000256" key="6">
    <source>
        <dbReference type="ARBA" id="ARBA00022840"/>
    </source>
</evidence>
<keyword evidence="4 9" id="KW-0547">Nucleotide-binding</keyword>
<dbReference type="InterPro" id="IPR011009">
    <property type="entry name" value="Kinase-like_dom_sf"/>
</dbReference>
<dbReference type="InterPro" id="IPR017441">
    <property type="entry name" value="Protein_kinase_ATP_BS"/>
</dbReference>
<feature type="compositionally biased region" description="Pro residues" evidence="10">
    <location>
        <begin position="339"/>
        <end position="348"/>
    </location>
</feature>
<evidence type="ECO:0000259" key="11">
    <source>
        <dbReference type="PROSITE" id="PS50011"/>
    </source>
</evidence>
<feature type="compositionally biased region" description="Low complexity" evidence="10">
    <location>
        <begin position="404"/>
        <end position="413"/>
    </location>
</feature>
<gene>
    <name evidence="12" type="ORF">J421_4066</name>
</gene>
<feature type="region of interest" description="Disordered" evidence="10">
    <location>
        <begin position="386"/>
        <end position="445"/>
    </location>
</feature>
<evidence type="ECO:0000313" key="13">
    <source>
        <dbReference type="Proteomes" id="UP000019151"/>
    </source>
</evidence>
<comment type="catalytic activity">
    <reaction evidence="7">
        <text>L-threonyl-[protein] + ATP = O-phospho-L-threonyl-[protein] + ADP + H(+)</text>
        <dbReference type="Rhea" id="RHEA:46608"/>
        <dbReference type="Rhea" id="RHEA-COMP:11060"/>
        <dbReference type="Rhea" id="RHEA-COMP:11605"/>
        <dbReference type="ChEBI" id="CHEBI:15378"/>
        <dbReference type="ChEBI" id="CHEBI:30013"/>
        <dbReference type="ChEBI" id="CHEBI:30616"/>
        <dbReference type="ChEBI" id="CHEBI:61977"/>
        <dbReference type="ChEBI" id="CHEBI:456216"/>
        <dbReference type="EC" id="2.7.11.1"/>
    </reaction>
</comment>
<accession>W0RQ11</accession>
<evidence type="ECO:0000256" key="10">
    <source>
        <dbReference type="SAM" id="MobiDB-lite"/>
    </source>
</evidence>
<dbReference type="GO" id="GO:0004674">
    <property type="term" value="F:protein serine/threonine kinase activity"/>
    <property type="evidence" value="ECO:0007669"/>
    <property type="project" value="UniProtKB-KW"/>
</dbReference>
<keyword evidence="2" id="KW-0723">Serine/threonine-protein kinase</keyword>